<evidence type="ECO:0000256" key="1">
    <source>
        <dbReference type="SAM" id="MobiDB-lite"/>
    </source>
</evidence>
<evidence type="ECO:0008006" key="5">
    <source>
        <dbReference type="Google" id="ProtNLM"/>
    </source>
</evidence>
<organism evidence="3 4">
    <name type="scientific">Candidatus Choladousia intestinavium</name>
    <dbReference type="NCBI Taxonomy" id="2840727"/>
    <lineage>
        <taxon>Bacteria</taxon>
        <taxon>Bacillati</taxon>
        <taxon>Bacillota</taxon>
        <taxon>Clostridia</taxon>
        <taxon>Lachnospirales</taxon>
        <taxon>Lachnospiraceae</taxon>
        <taxon>Lachnospiraceae incertae sedis</taxon>
        <taxon>Candidatus Choladousia</taxon>
    </lineage>
</organism>
<dbReference type="EMBL" id="DVGK01000083">
    <property type="protein sequence ID" value="HIR13749.1"/>
    <property type="molecule type" value="Genomic_DNA"/>
</dbReference>
<proteinExistence type="predicted"/>
<keyword evidence="2" id="KW-0732">Signal</keyword>
<feature type="region of interest" description="Disordered" evidence="1">
    <location>
        <begin position="205"/>
        <end position="224"/>
    </location>
</feature>
<reference evidence="3" key="2">
    <citation type="journal article" date="2021" name="PeerJ">
        <title>Extensive microbial diversity within the chicken gut microbiome revealed by metagenomics and culture.</title>
        <authorList>
            <person name="Gilroy R."/>
            <person name="Ravi A."/>
            <person name="Getino M."/>
            <person name="Pursley I."/>
            <person name="Horton D.L."/>
            <person name="Alikhan N.F."/>
            <person name="Baker D."/>
            <person name="Gharbi K."/>
            <person name="Hall N."/>
            <person name="Watson M."/>
            <person name="Adriaenssens E.M."/>
            <person name="Foster-Nyarko E."/>
            <person name="Jarju S."/>
            <person name="Secka A."/>
            <person name="Antonio M."/>
            <person name="Oren A."/>
            <person name="Chaudhuri R.R."/>
            <person name="La Ragione R."/>
            <person name="Hildebrand F."/>
            <person name="Pallen M.J."/>
        </authorList>
    </citation>
    <scope>NUCLEOTIDE SEQUENCE</scope>
    <source>
        <strain evidence="3">ChiSjej4B22-8148</strain>
    </source>
</reference>
<reference evidence="3" key="1">
    <citation type="submission" date="2020-10" db="EMBL/GenBank/DDBJ databases">
        <authorList>
            <person name="Gilroy R."/>
        </authorList>
    </citation>
    <scope>NUCLEOTIDE SEQUENCE</scope>
    <source>
        <strain evidence="3">ChiSjej4B22-8148</strain>
    </source>
</reference>
<feature type="signal peptide" evidence="2">
    <location>
        <begin position="1"/>
        <end position="21"/>
    </location>
</feature>
<evidence type="ECO:0000313" key="4">
    <source>
        <dbReference type="Proteomes" id="UP000886757"/>
    </source>
</evidence>
<gene>
    <name evidence="3" type="ORF">IAB31_07485</name>
</gene>
<feature type="chain" id="PRO_5038876000" description="DUF5667 domain-containing protein" evidence="2">
    <location>
        <begin position="22"/>
        <end position="282"/>
    </location>
</feature>
<sequence length="282" mass="31918">MKKRFLKLLGLILTFSVFSFSASGEETGNIYSFLTGINGSETAITVDGNEFPAEIYFYWLFNSCDQIQNQISLYGSLDEITEAYLNEEDGSVKWEAALEDGSTVNEYAREAAEDTLRLHGVIENLAAEEEIQLSEEVSAEISDSYEEELESMGGEEGALRDLLVSQESFERISAIGYLFEELAELAAEPESEYYLEPAQYENYTEEEDQDVVEGTDWTDEEGLSEEEIRLREEILQKYMGEILEGKAEQAEIQVSEEVMEVVPGDFYNGFYSAYVEKLLEAE</sequence>
<evidence type="ECO:0000256" key="2">
    <source>
        <dbReference type="SAM" id="SignalP"/>
    </source>
</evidence>
<protein>
    <recommendedName>
        <fullName evidence="5">DUF5667 domain-containing protein</fullName>
    </recommendedName>
</protein>
<dbReference type="Proteomes" id="UP000886757">
    <property type="component" value="Unassembled WGS sequence"/>
</dbReference>
<comment type="caution">
    <text evidence="3">The sequence shown here is derived from an EMBL/GenBank/DDBJ whole genome shotgun (WGS) entry which is preliminary data.</text>
</comment>
<evidence type="ECO:0000313" key="3">
    <source>
        <dbReference type="EMBL" id="HIR13749.1"/>
    </source>
</evidence>
<dbReference type="AlphaFoldDB" id="A0A9D1AE63"/>
<accession>A0A9D1AE63</accession>
<name>A0A9D1AE63_9FIRM</name>